<proteinExistence type="predicted"/>
<protein>
    <recommendedName>
        <fullName evidence="3">DUF3992 domain-containing protein</fullName>
    </recommendedName>
</protein>
<evidence type="ECO:0000313" key="1">
    <source>
        <dbReference type="EMBL" id="NBI31124.1"/>
    </source>
</evidence>
<dbReference type="AlphaFoldDB" id="A0A6N9Q963"/>
<reference evidence="1 2" key="1">
    <citation type="submission" date="2019-01" db="EMBL/GenBank/DDBJ databases">
        <title>Chengkuizengella sp. nov., isolated from deep-sea sediment of East Pacific Ocean.</title>
        <authorList>
            <person name="Yang J."/>
            <person name="Lai Q."/>
            <person name="Shao Z."/>
        </authorList>
    </citation>
    <scope>NUCLEOTIDE SEQUENCE [LARGE SCALE GENOMIC DNA]</scope>
    <source>
        <strain evidence="1 2">YPA3-1-1</strain>
    </source>
</reference>
<name>A0A6N9Q963_9BACL</name>
<organism evidence="1 2">
    <name type="scientific">Chengkuizengella marina</name>
    <dbReference type="NCBI Taxonomy" id="2507566"/>
    <lineage>
        <taxon>Bacteria</taxon>
        <taxon>Bacillati</taxon>
        <taxon>Bacillota</taxon>
        <taxon>Bacilli</taxon>
        <taxon>Bacillales</taxon>
        <taxon>Paenibacillaceae</taxon>
        <taxon>Chengkuizengella</taxon>
    </lineage>
</organism>
<dbReference type="OrthoDB" id="2989821at2"/>
<gene>
    <name evidence="1" type="ORF">ERL59_19510</name>
</gene>
<evidence type="ECO:0008006" key="3">
    <source>
        <dbReference type="Google" id="ProtNLM"/>
    </source>
</evidence>
<comment type="caution">
    <text evidence="1">The sequence shown here is derived from an EMBL/GenBank/DDBJ whole genome shotgun (WGS) entry which is preliminary data.</text>
</comment>
<sequence>MSKYYVAPWKRESIKDCKDKEISVSCDCCPVEIDTVSPGFDLACGDSFNIFNSNMGVTIIGEITLEADSECGLNVIVTANEVNTPLEIPPSNDMSTPNILSIAFKCVTNIRVECTGTGNGCIGSADFSIIERCITNGKVLK</sequence>
<dbReference type="RefSeq" id="WP_160647944.1">
    <property type="nucleotide sequence ID" value="NZ_SIJB01000059.1"/>
</dbReference>
<evidence type="ECO:0000313" key="2">
    <source>
        <dbReference type="Proteomes" id="UP000448943"/>
    </source>
</evidence>
<keyword evidence="2" id="KW-1185">Reference proteome</keyword>
<accession>A0A6N9Q963</accession>
<dbReference type="EMBL" id="SIJB01000059">
    <property type="protein sequence ID" value="NBI31124.1"/>
    <property type="molecule type" value="Genomic_DNA"/>
</dbReference>
<dbReference type="Proteomes" id="UP000448943">
    <property type="component" value="Unassembled WGS sequence"/>
</dbReference>